<feature type="domain" description="Transglycosylase SLT" evidence="4">
    <location>
        <begin position="266"/>
        <end position="364"/>
    </location>
</feature>
<dbReference type="InterPro" id="IPR008939">
    <property type="entry name" value="Lytic_TGlycosylase_superhlx_U"/>
</dbReference>
<dbReference type="GO" id="GO:0004553">
    <property type="term" value="F:hydrolase activity, hydrolyzing O-glycosyl compounds"/>
    <property type="evidence" value="ECO:0007669"/>
    <property type="project" value="InterPro"/>
</dbReference>
<dbReference type="AlphaFoldDB" id="A0A159YYN6"/>
<evidence type="ECO:0000256" key="3">
    <source>
        <dbReference type="ARBA" id="ARBA00022729"/>
    </source>
</evidence>
<reference evidence="5 6" key="1">
    <citation type="submission" date="2015-09" db="EMBL/GenBank/DDBJ databases">
        <title>Complete genome sequence of Defluviimonas alba cai42t isolated from an oilfield in Xinjiang.</title>
        <authorList>
            <person name="Geng S."/>
            <person name="Pan X."/>
            <person name="Wu X."/>
        </authorList>
    </citation>
    <scope>NUCLEOTIDE SEQUENCE [LARGE SCALE GENOMIC DNA]</scope>
    <source>
        <strain evidence="6">cai42</strain>
    </source>
</reference>
<evidence type="ECO:0000256" key="1">
    <source>
        <dbReference type="ARBA" id="ARBA00007734"/>
    </source>
</evidence>
<dbReference type="RefSeq" id="WP_236937989.1">
    <property type="nucleotide sequence ID" value="NZ_CP012661.1"/>
</dbReference>
<evidence type="ECO:0000313" key="6">
    <source>
        <dbReference type="Proteomes" id="UP000076128"/>
    </source>
</evidence>
<dbReference type="Pfam" id="PF01464">
    <property type="entry name" value="SLT"/>
    <property type="match status" value="1"/>
</dbReference>
<dbReference type="SUPFAM" id="SSF48435">
    <property type="entry name" value="Bacterial muramidases"/>
    <property type="match status" value="1"/>
</dbReference>
<name>A0A159YYN6_9RHOB</name>
<organism evidence="5 6">
    <name type="scientific">Frigidibacter mobilis</name>
    <dbReference type="NCBI Taxonomy" id="1335048"/>
    <lineage>
        <taxon>Bacteria</taxon>
        <taxon>Pseudomonadati</taxon>
        <taxon>Pseudomonadota</taxon>
        <taxon>Alphaproteobacteria</taxon>
        <taxon>Rhodobacterales</taxon>
        <taxon>Paracoccaceae</taxon>
        <taxon>Frigidibacter</taxon>
    </lineage>
</organism>
<dbReference type="SUPFAM" id="SSF53955">
    <property type="entry name" value="Lysozyme-like"/>
    <property type="match status" value="1"/>
</dbReference>
<dbReference type="InterPro" id="IPR023346">
    <property type="entry name" value="Lysozyme-like_dom_sf"/>
</dbReference>
<proteinExistence type="inferred from homology"/>
<comment type="similarity">
    <text evidence="2">Belongs to the virb1 family.</text>
</comment>
<sequence>MAASPGLAKDRFRWRISRNLYDEAADLLLERSASAEALGAPQGWAGWRATLARREMRVGDPARAYRIASTHHLTSGSSYADLEWLAGYIALRKLDDPETALMHFARFRMAVAGPISLGRAGYWQGRAYDELGREEEARAAYTFAAQYQTGFYGLLAAERLGLPLDPALAGREEYPGLEGAAFAATSVFEAAELLYAAGESGLGERFLLHLAESLGPADLQRLAGHALRHQRPHLALMVAKTAAGQGLVLPAAYFPLNGLEKMDLPVAPELALSIARRESEFDIGVVSHAGALGLMQVMPGTAKMMAEATGQPYALGRLTSDWRYNASLGAAYLAKLTEEFGPAAALVAAGYNAGPGRPRQWIRDLGDPRAPGVDVVDWIEAIPFTETQNYVMRVAESLPIYRARLTGEAGPIRITRDLTGR</sequence>
<dbReference type="Gene3D" id="1.25.20.10">
    <property type="entry name" value="Bacterial muramidases"/>
    <property type="match status" value="1"/>
</dbReference>
<dbReference type="InterPro" id="IPR008258">
    <property type="entry name" value="Transglycosylase_SLT_dom_1"/>
</dbReference>
<dbReference type="Proteomes" id="UP000076128">
    <property type="component" value="Chromosome"/>
</dbReference>
<gene>
    <name evidence="5" type="ORF">AKL17_0344</name>
</gene>
<accession>A0A159YYN6</accession>
<dbReference type="CDD" id="cd13401">
    <property type="entry name" value="Slt70-like"/>
    <property type="match status" value="1"/>
</dbReference>
<dbReference type="KEGG" id="daa:AKL17_0344"/>
<keyword evidence="3" id="KW-0732">Signal</keyword>
<evidence type="ECO:0000259" key="4">
    <source>
        <dbReference type="Pfam" id="PF01464"/>
    </source>
</evidence>
<dbReference type="EMBL" id="CP012661">
    <property type="protein sequence ID" value="AMY67606.1"/>
    <property type="molecule type" value="Genomic_DNA"/>
</dbReference>
<protein>
    <submittedName>
        <fullName evidence="5">Lytic transglycosylase catalytic subunit</fullName>
    </submittedName>
</protein>
<dbReference type="PATRIC" id="fig|1335048.3.peg.361"/>
<keyword evidence="6" id="KW-1185">Reference proteome</keyword>
<evidence type="ECO:0000313" key="5">
    <source>
        <dbReference type="EMBL" id="AMY67606.1"/>
    </source>
</evidence>
<dbReference type="PANTHER" id="PTHR37423:SF2">
    <property type="entry name" value="MEMBRANE-BOUND LYTIC MUREIN TRANSGLYCOSYLASE C"/>
    <property type="match status" value="1"/>
</dbReference>
<comment type="similarity">
    <text evidence="1">Belongs to the transglycosylase Slt family.</text>
</comment>
<dbReference type="STRING" id="1335048.AKL17_0344"/>
<evidence type="ECO:0000256" key="2">
    <source>
        <dbReference type="ARBA" id="ARBA00009387"/>
    </source>
</evidence>
<dbReference type="PANTHER" id="PTHR37423">
    <property type="entry name" value="SOLUBLE LYTIC MUREIN TRANSGLYCOSYLASE-RELATED"/>
    <property type="match status" value="1"/>
</dbReference>
<dbReference type="GO" id="GO:0042597">
    <property type="term" value="C:periplasmic space"/>
    <property type="evidence" value="ECO:0007669"/>
    <property type="project" value="InterPro"/>
</dbReference>
<dbReference type="Gene3D" id="1.10.530.10">
    <property type="match status" value="1"/>
</dbReference>